<comment type="caution">
    <text evidence="4">The sequence shown here is derived from an EMBL/GenBank/DDBJ whole genome shotgun (WGS) entry which is preliminary data.</text>
</comment>
<keyword evidence="5" id="KW-1185">Reference proteome</keyword>
<feature type="transmembrane region" description="Helical" evidence="2">
    <location>
        <begin position="288"/>
        <end position="309"/>
    </location>
</feature>
<evidence type="ECO:0000313" key="5">
    <source>
        <dbReference type="Proteomes" id="UP001230188"/>
    </source>
</evidence>
<evidence type="ECO:0000256" key="1">
    <source>
        <dbReference type="ARBA" id="ARBA00022837"/>
    </source>
</evidence>
<dbReference type="InterPro" id="IPR002048">
    <property type="entry name" value="EF_hand_dom"/>
</dbReference>
<dbReference type="InterPro" id="IPR011992">
    <property type="entry name" value="EF-hand-dom_pair"/>
</dbReference>
<evidence type="ECO:0000256" key="2">
    <source>
        <dbReference type="SAM" id="Phobius"/>
    </source>
</evidence>
<dbReference type="PROSITE" id="PS00018">
    <property type="entry name" value="EF_HAND_1"/>
    <property type="match status" value="2"/>
</dbReference>
<dbReference type="InterPro" id="IPR018247">
    <property type="entry name" value="EF_Hand_1_Ca_BS"/>
</dbReference>
<evidence type="ECO:0000313" key="4">
    <source>
        <dbReference type="EMBL" id="KAJ8598623.1"/>
    </source>
</evidence>
<dbReference type="SMART" id="SM00054">
    <property type="entry name" value="EFh"/>
    <property type="match status" value="2"/>
</dbReference>
<dbReference type="Pfam" id="PF13202">
    <property type="entry name" value="EF-hand_5"/>
    <property type="match status" value="2"/>
</dbReference>
<keyword evidence="2" id="KW-1133">Transmembrane helix</keyword>
<gene>
    <name evidence="4" type="ORF">CTAYLR_003048</name>
</gene>
<keyword evidence="2" id="KW-0472">Membrane</keyword>
<accession>A0AAD7U5T3</accession>
<feature type="domain" description="EF-hand" evidence="3">
    <location>
        <begin position="106"/>
        <end position="141"/>
    </location>
</feature>
<feature type="transmembrane region" description="Helical" evidence="2">
    <location>
        <begin position="242"/>
        <end position="267"/>
    </location>
</feature>
<keyword evidence="2" id="KW-0812">Transmembrane</keyword>
<name>A0AAD7U5T3_9STRA</name>
<dbReference type="Proteomes" id="UP001230188">
    <property type="component" value="Unassembled WGS sequence"/>
</dbReference>
<dbReference type="EMBL" id="JAQMWT010000667">
    <property type="protein sequence ID" value="KAJ8598623.1"/>
    <property type="molecule type" value="Genomic_DNA"/>
</dbReference>
<evidence type="ECO:0000259" key="3">
    <source>
        <dbReference type="PROSITE" id="PS50222"/>
    </source>
</evidence>
<dbReference type="PROSITE" id="PS50222">
    <property type="entry name" value="EF_HAND_2"/>
    <property type="match status" value="2"/>
</dbReference>
<dbReference type="CDD" id="cd00051">
    <property type="entry name" value="EFh"/>
    <property type="match status" value="1"/>
</dbReference>
<proteinExistence type="predicted"/>
<dbReference type="SUPFAM" id="SSF47473">
    <property type="entry name" value="EF-hand"/>
    <property type="match status" value="1"/>
</dbReference>
<dbReference type="GO" id="GO:0005509">
    <property type="term" value="F:calcium ion binding"/>
    <property type="evidence" value="ECO:0007669"/>
    <property type="project" value="InterPro"/>
</dbReference>
<dbReference type="AlphaFoldDB" id="A0AAD7U5T3"/>
<dbReference type="Gene3D" id="1.10.238.10">
    <property type="entry name" value="EF-hand"/>
    <property type="match status" value="1"/>
</dbReference>
<feature type="domain" description="EF-hand" evidence="3">
    <location>
        <begin position="54"/>
        <end position="89"/>
    </location>
</feature>
<sequence>MATGRRPISDNTLCLTDAELAMVVNDLEHARNLEIGSKAEIAILAALTKRYDAIDTNGCLAIFDMIDTDRNGYLTLDEVERGVKARVVRDYVEKTRNVTLKGLLKTDRQKFEGVFRKIDASDSGVITKSDWTRFVKTMAVERVRYMRVMGLLHGRCYWGRGLTEKSCCVPGYCADWNFYVRNNHPYLALFMRDEAHPFSRRDAFCAEVIKQSYCLCASILINNLEENWLTVRGALHNWRLSVVYITIPLMILGELLFYLLACPCLQFERRGRKREATFGFCEAACGCLGRIVVWPLALIALALIAVAMAKFYQNPSAHSDFAVLWVAGLLSEYLLTWPLLRLCVQFNLCYPDCDHFACCCYGCCGLWHFAGCGRWATERRRATRLAINDADDDAYFSYFRV</sequence>
<organism evidence="4 5">
    <name type="scientific">Chrysophaeum taylorii</name>
    <dbReference type="NCBI Taxonomy" id="2483200"/>
    <lineage>
        <taxon>Eukaryota</taxon>
        <taxon>Sar</taxon>
        <taxon>Stramenopiles</taxon>
        <taxon>Ochrophyta</taxon>
        <taxon>Pelagophyceae</taxon>
        <taxon>Pelagomonadales</taxon>
        <taxon>Pelagomonadaceae</taxon>
        <taxon>Chrysophaeum</taxon>
    </lineage>
</organism>
<reference evidence="4" key="1">
    <citation type="submission" date="2023-01" db="EMBL/GenBank/DDBJ databases">
        <title>Metagenome sequencing of chrysophaentin producing Chrysophaeum taylorii.</title>
        <authorList>
            <person name="Davison J."/>
            <person name="Bewley C."/>
        </authorList>
    </citation>
    <scope>NUCLEOTIDE SEQUENCE</scope>
    <source>
        <strain evidence="4">NIES-1699</strain>
    </source>
</reference>
<keyword evidence="1" id="KW-0106">Calcium</keyword>
<protein>
    <recommendedName>
        <fullName evidence="3">EF-hand domain-containing protein</fullName>
    </recommendedName>
</protein>
<feature type="transmembrane region" description="Helical" evidence="2">
    <location>
        <begin position="321"/>
        <end position="340"/>
    </location>
</feature>